<organism evidence="1 2">
    <name type="scientific">Arthrobacter livingstonensis</name>
    <dbReference type="NCBI Taxonomy" id="670078"/>
    <lineage>
        <taxon>Bacteria</taxon>
        <taxon>Bacillati</taxon>
        <taxon>Actinomycetota</taxon>
        <taxon>Actinomycetes</taxon>
        <taxon>Micrococcales</taxon>
        <taxon>Micrococcaceae</taxon>
        <taxon>Arthrobacter</taxon>
    </lineage>
</organism>
<name>A0A2V5L023_9MICC</name>
<evidence type="ECO:0000313" key="2">
    <source>
        <dbReference type="Proteomes" id="UP000247832"/>
    </source>
</evidence>
<sequence>MTFFVAAMAVAATFIGVRLWTVHEQTSDWALWPREVPSKVQFAGRDYNCGPVGRADTLNGLIFQGRTAGGGDIYAQPRKSDARVFIAVRTNGGVYMCNLLGGP</sequence>
<gene>
    <name evidence="1" type="ORF">CVV68_22085</name>
</gene>
<dbReference type="AlphaFoldDB" id="A0A2V5L023"/>
<protein>
    <submittedName>
        <fullName evidence="1">Uncharacterized protein</fullName>
    </submittedName>
</protein>
<dbReference type="Proteomes" id="UP000247832">
    <property type="component" value="Unassembled WGS sequence"/>
</dbReference>
<keyword evidence="2" id="KW-1185">Reference proteome</keyword>
<dbReference type="EMBL" id="QJVD01000054">
    <property type="protein sequence ID" value="PYI64375.1"/>
    <property type="molecule type" value="Genomic_DNA"/>
</dbReference>
<comment type="caution">
    <text evidence="1">The sequence shown here is derived from an EMBL/GenBank/DDBJ whole genome shotgun (WGS) entry which is preliminary data.</text>
</comment>
<accession>A0A2V5L023</accession>
<reference evidence="1 2" key="1">
    <citation type="submission" date="2018-05" db="EMBL/GenBank/DDBJ databases">
        <title>Genetic diversity of glacier-inhabiting Cryobacterium bacteria in China and description of Cryobacterium mengkeensis sp. nov. and Arthrobacter glacialis sp. nov.</title>
        <authorList>
            <person name="Liu Q."/>
            <person name="Xin Y.-H."/>
        </authorList>
    </citation>
    <scope>NUCLEOTIDE SEQUENCE [LARGE SCALE GENOMIC DNA]</scope>
    <source>
        <strain evidence="1 2">LI2</strain>
    </source>
</reference>
<proteinExistence type="predicted"/>
<evidence type="ECO:0000313" key="1">
    <source>
        <dbReference type="EMBL" id="PYI64375.1"/>
    </source>
</evidence>